<dbReference type="Proteomes" id="UP000233556">
    <property type="component" value="Unassembled WGS sequence"/>
</dbReference>
<feature type="region of interest" description="Disordered" evidence="1">
    <location>
        <begin position="1"/>
        <end position="31"/>
    </location>
</feature>
<proteinExistence type="predicted"/>
<accession>A0A2I0U478</accession>
<reference evidence="3" key="1">
    <citation type="submission" date="2017-11" db="EMBL/GenBank/DDBJ databases">
        <authorList>
            <person name="Lima N.C."/>
            <person name="Parody-Merino A.M."/>
            <person name="Battley P.F."/>
            <person name="Fidler A.E."/>
            <person name="Prosdocimi F."/>
        </authorList>
    </citation>
    <scope>NUCLEOTIDE SEQUENCE [LARGE SCALE GENOMIC DNA]</scope>
</reference>
<keyword evidence="3" id="KW-1185">Reference proteome</keyword>
<reference evidence="3" key="2">
    <citation type="submission" date="2017-12" db="EMBL/GenBank/DDBJ databases">
        <title>Genome sequence of the Bar-tailed Godwit (Limosa lapponica baueri).</title>
        <authorList>
            <person name="Lima N.C.B."/>
            <person name="Parody-Merino A.M."/>
            <person name="Battley P.F."/>
            <person name="Fidler A.E."/>
            <person name="Prosdocimi F."/>
        </authorList>
    </citation>
    <scope>NUCLEOTIDE SEQUENCE [LARGE SCALE GENOMIC DNA]</scope>
</reference>
<organism evidence="2 3">
    <name type="scientific">Limosa lapponica baueri</name>
    <dbReference type="NCBI Taxonomy" id="1758121"/>
    <lineage>
        <taxon>Eukaryota</taxon>
        <taxon>Metazoa</taxon>
        <taxon>Chordata</taxon>
        <taxon>Craniata</taxon>
        <taxon>Vertebrata</taxon>
        <taxon>Euteleostomi</taxon>
        <taxon>Archelosauria</taxon>
        <taxon>Archosauria</taxon>
        <taxon>Dinosauria</taxon>
        <taxon>Saurischia</taxon>
        <taxon>Theropoda</taxon>
        <taxon>Coelurosauria</taxon>
        <taxon>Aves</taxon>
        <taxon>Neognathae</taxon>
        <taxon>Neoaves</taxon>
        <taxon>Charadriiformes</taxon>
        <taxon>Scolopacidae</taxon>
        <taxon>Limosa</taxon>
    </lineage>
</organism>
<protein>
    <submittedName>
        <fullName evidence="2">Uncharacterized protein</fullName>
    </submittedName>
</protein>
<evidence type="ECO:0000313" key="2">
    <source>
        <dbReference type="EMBL" id="PKU40866.1"/>
    </source>
</evidence>
<dbReference type="AlphaFoldDB" id="A0A2I0U478"/>
<gene>
    <name evidence="2" type="ORF">llap_8827</name>
</gene>
<feature type="compositionally biased region" description="Basic and acidic residues" evidence="1">
    <location>
        <begin position="12"/>
        <end position="21"/>
    </location>
</feature>
<evidence type="ECO:0000313" key="3">
    <source>
        <dbReference type="Proteomes" id="UP000233556"/>
    </source>
</evidence>
<evidence type="ECO:0000256" key="1">
    <source>
        <dbReference type="SAM" id="MobiDB-lite"/>
    </source>
</evidence>
<dbReference type="EMBL" id="KZ506195">
    <property type="protein sequence ID" value="PKU40866.1"/>
    <property type="molecule type" value="Genomic_DNA"/>
</dbReference>
<sequence>MRNLPWSGKVPGELKEGKEETYQPESRGASTVGYQRMTEESRSNCSPIATMGSSHLTATTPKVAVGELVQAVHTFALGLNWNGSDAIILPTNSLEAWLQLKGYSSPAVEQCSINPSSNQSQGDELHEPSLDLKDSATKAYATAAVHGLLETSDPALNTRAECSSRM</sequence>
<name>A0A2I0U478_LIMLA</name>